<evidence type="ECO:0000313" key="3">
    <source>
        <dbReference type="Proteomes" id="UP001596523"/>
    </source>
</evidence>
<sequence>MSTEGATESAGDAGGGVSAPLIDYTAEAAVYDETRGGVPRAAAAAAAVLSLVPPGAGTLLDVACGTGLVTERLARPGLRVTGTDRAHGMARTAVGRLPGAVVLGDSRQLPFGDAVFDAVTAVWLLHLVPEAEQIVAECARVLRPGGVLVTTVDKDAGHDVGCDIDALLAPHLRPEVYDRADLVEAHARARGLTVAGEARFTGHGQGRTPRRTAWAVREGRYAARLALSPAGTRELADRIDALPDPGLARPEPRFRVLGLRKGS</sequence>
<proteinExistence type="predicted"/>
<dbReference type="GO" id="GO:0032259">
    <property type="term" value="P:methylation"/>
    <property type="evidence" value="ECO:0007669"/>
    <property type="project" value="UniProtKB-KW"/>
</dbReference>
<keyword evidence="2" id="KW-0489">Methyltransferase</keyword>
<dbReference type="PANTHER" id="PTHR43591">
    <property type="entry name" value="METHYLTRANSFERASE"/>
    <property type="match status" value="1"/>
</dbReference>
<dbReference type="RefSeq" id="WP_381826400.1">
    <property type="nucleotide sequence ID" value="NZ_JBHTCF010000001.1"/>
</dbReference>
<protein>
    <submittedName>
        <fullName evidence="2">Class I SAM-dependent methyltransferase</fullName>
        <ecNumber evidence="2">2.1.1.-</ecNumber>
    </submittedName>
</protein>
<evidence type="ECO:0000313" key="2">
    <source>
        <dbReference type="EMBL" id="MFC7303360.1"/>
    </source>
</evidence>
<dbReference type="InterPro" id="IPR029063">
    <property type="entry name" value="SAM-dependent_MTases_sf"/>
</dbReference>
<gene>
    <name evidence="2" type="ORF">ACFQVC_03910</name>
</gene>
<dbReference type="InterPro" id="IPR013216">
    <property type="entry name" value="Methyltransf_11"/>
</dbReference>
<evidence type="ECO:0000259" key="1">
    <source>
        <dbReference type="Pfam" id="PF08241"/>
    </source>
</evidence>
<organism evidence="2 3">
    <name type="scientific">Streptomyces monticola</name>
    <dbReference type="NCBI Taxonomy" id="2666263"/>
    <lineage>
        <taxon>Bacteria</taxon>
        <taxon>Bacillati</taxon>
        <taxon>Actinomycetota</taxon>
        <taxon>Actinomycetes</taxon>
        <taxon>Kitasatosporales</taxon>
        <taxon>Streptomycetaceae</taxon>
        <taxon>Streptomyces</taxon>
    </lineage>
</organism>
<dbReference type="Proteomes" id="UP001596523">
    <property type="component" value="Unassembled WGS sequence"/>
</dbReference>
<dbReference type="EMBL" id="JBHTCF010000001">
    <property type="protein sequence ID" value="MFC7303360.1"/>
    <property type="molecule type" value="Genomic_DNA"/>
</dbReference>
<dbReference type="CDD" id="cd02440">
    <property type="entry name" value="AdoMet_MTases"/>
    <property type="match status" value="1"/>
</dbReference>
<dbReference type="GO" id="GO:0008168">
    <property type="term" value="F:methyltransferase activity"/>
    <property type="evidence" value="ECO:0007669"/>
    <property type="project" value="UniProtKB-KW"/>
</dbReference>
<feature type="domain" description="Methyltransferase type 11" evidence="1">
    <location>
        <begin position="60"/>
        <end position="149"/>
    </location>
</feature>
<dbReference type="Gene3D" id="3.40.50.150">
    <property type="entry name" value="Vaccinia Virus protein VP39"/>
    <property type="match status" value="1"/>
</dbReference>
<name>A0ABW2JBI2_9ACTN</name>
<comment type="caution">
    <text evidence="2">The sequence shown here is derived from an EMBL/GenBank/DDBJ whole genome shotgun (WGS) entry which is preliminary data.</text>
</comment>
<dbReference type="SUPFAM" id="SSF53335">
    <property type="entry name" value="S-adenosyl-L-methionine-dependent methyltransferases"/>
    <property type="match status" value="1"/>
</dbReference>
<reference evidence="3" key="1">
    <citation type="journal article" date="2019" name="Int. J. Syst. Evol. Microbiol.">
        <title>The Global Catalogue of Microorganisms (GCM) 10K type strain sequencing project: providing services to taxonomists for standard genome sequencing and annotation.</title>
        <authorList>
            <consortium name="The Broad Institute Genomics Platform"/>
            <consortium name="The Broad Institute Genome Sequencing Center for Infectious Disease"/>
            <person name="Wu L."/>
            <person name="Ma J."/>
        </authorList>
    </citation>
    <scope>NUCLEOTIDE SEQUENCE [LARGE SCALE GENOMIC DNA]</scope>
    <source>
        <strain evidence="3">SYNS20</strain>
    </source>
</reference>
<dbReference type="EC" id="2.1.1.-" evidence="2"/>
<keyword evidence="3" id="KW-1185">Reference proteome</keyword>
<keyword evidence="2" id="KW-0808">Transferase</keyword>
<dbReference type="Pfam" id="PF08241">
    <property type="entry name" value="Methyltransf_11"/>
    <property type="match status" value="1"/>
</dbReference>
<accession>A0ABW2JBI2</accession>